<dbReference type="InterPro" id="IPR006564">
    <property type="entry name" value="Znf_PMZ"/>
</dbReference>
<dbReference type="Pfam" id="PF04434">
    <property type="entry name" value="SWIM"/>
    <property type="match status" value="1"/>
</dbReference>
<feature type="compositionally biased region" description="Basic residues" evidence="5">
    <location>
        <begin position="720"/>
        <end position="729"/>
    </location>
</feature>
<evidence type="ECO:0000256" key="4">
    <source>
        <dbReference type="PROSITE-ProRule" id="PRU00325"/>
    </source>
</evidence>
<dbReference type="InterPro" id="IPR018289">
    <property type="entry name" value="MULE_transposase_dom"/>
</dbReference>
<dbReference type="SMART" id="SM00575">
    <property type="entry name" value="ZnF_PMZ"/>
    <property type="match status" value="1"/>
</dbReference>
<dbReference type="AlphaFoldDB" id="A0A5B7ARQ4"/>
<feature type="region of interest" description="Disordered" evidence="5">
    <location>
        <begin position="48"/>
        <end position="110"/>
    </location>
</feature>
<feature type="compositionally biased region" description="Acidic residues" evidence="5">
    <location>
        <begin position="85"/>
        <end position="110"/>
    </location>
</feature>
<dbReference type="Pfam" id="PF03108">
    <property type="entry name" value="DBD_Tnp_Mut"/>
    <property type="match status" value="1"/>
</dbReference>
<dbReference type="PROSITE" id="PS50966">
    <property type="entry name" value="ZF_SWIM"/>
    <property type="match status" value="1"/>
</dbReference>
<organism evidence="7">
    <name type="scientific">Davidia involucrata</name>
    <name type="common">Dove tree</name>
    <dbReference type="NCBI Taxonomy" id="16924"/>
    <lineage>
        <taxon>Eukaryota</taxon>
        <taxon>Viridiplantae</taxon>
        <taxon>Streptophyta</taxon>
        <taxon>Embryophyta</taxon>
        <taxon>Tracheophyta</taxon>
        <taxon>Spermatophyta</taxon>
        <taxon>Magnoliopsida</taxon>
        <taxon>eudicotyledons</taxon>
        <taxon>Gunneridae</taxon>
        <taxon>Pentapetalae</taxon>
        <taxon>asterids</taxon>
        <taxon>Cornales</taxon>
        <taxon>Nyssaceae</taxon>
        <taxon>Davidia</taxon>
    </lineage>
</organism>
<dbReference type="PANTHER" id="PTHR31973:SF187">
    <property type="entry name" value="MUTATOR TRANSPOSASE MUDRA PROTEIN"/>
    <property type="match status" value="1"/>
</dbReference>
<evidence type="ECO:0000259" key="6">
    <source>
        <dbReference type="PROSITE" id="PS50966"/>
    </source>
</evidence>
<evidence type="ECO:0000313" key="7">
    <source>
        <dbReference type="EMBL" id="MPA58546.1"/>
    </source>
</evidence>
<feature type="region of interest" description="Disordered" evidence="5">
    <location>
        <begin position="706"/>
        <end position="740"/>
    </location>
</feature>
<dbReference type="GO" id="GO:0008270">
    <property type="term" value="F:zinc ion binding"/>
    <property type="evidence" value="ECO:0007669"/>
    <property type="project" value="UniProtKB-KW"/>
</dbReference>
<dbReference type="InterPro" id="IPR007527">
    <property type="entry name" value="Znf_SWIM"/>
</dbReference>
<reference evidence="7" key="1">
    <citation type="submission" date="2019-08" db="EMBL/GenBank/DDBJ databases">
        <title>Reference gene set and small RNA set construction with multiple tissues from Davidia involucrata Baill.</title>
        <authorList>
            <person name="Yang H."/>
            <person name="Zhou C."/>
            <person name="Li G."/>
            <person name="Wang J."/>
            <person name="Gao P."/>
            <person name="Wang M."/>
            <person name="Wang R."/>
            <person name="Zhao Y."/>
        </authorList>
    </citation>
    <scope>NUCLEOTIDE SEQUENCE</scope>
    <source>
        <tissue evidence="7">Mixed with DoveR01_LX</tissue>
    </source>
</reference>
<gene>
    <name evidence="7" type="ORF">Din_027987</name>
</gene>
<evidence type="ECO:0000256" key="1">
    <source>
        <dbReference type="ARBA" id="ARBA00022723"/>
    </source>
</evidence>
<dbReference type="EMBL" id="GHES01027987">
    <property type="protein sequence ID" value="MPA58546.1"/>
    <property type="molecule type" value="Transcribed_RNA"/>
</dbReference>
<evidence type="ECO:0000256" key="2">
    <source>
        <dbReference type="ARBA" id="ARBA00022771"/>
    </source>
</evidence>
<keyword evidence="1" id="KW-0479">Metal-binding</keyword>
<feature type="domain" description="SWIM-type" evidence="6">
    <location>
        <begin position="637"/>
        <end position="669"/>
    </location>
</feature>
<dbReference type="Pfam" id="PF10551">
    <property type="entry name" value="MULE"/>
    <property type="match status" value="1"/>
</dbReference>
<protein>
    <recommendedName>
        <fullName evidence="6">SWIM-type domain-containing protein</fullName>
    </recommendedName>
</protein>
<keyword evidence="3" id="KW-0862">Zinc</keyword>
<evidence type="ECO:0000256" key="5">
    <source>
        <dbReference type="SAM" id="MobiDB-lite"/>
    </source>
</evidence>
<keyword evidence="2 4" id="KW-0863">Zinc-finger</keyword>
<feature type="compositionally biased region" description="Basic and acidic residues" evidence="5">
    <location>
        <begin position="872"/>
        <end position="885"/>
    </location>
</feature>
<name>A0A5B7ARQ4_DAVIN</name>
<feature type="compositionally biased region" description="Polar residues" evidence="5">
    <location>
        <begin position="795"/>
        <end position="807"/>
    </location>
</feature>
<dbReference type="InterPro" id="IPR004332">
    <property type="entry name" value="Transposase_MuDR"/>
</dbReference>
<feature type="region of interest" description="Disordered" evidence="5">
    <location>
        <begin position="763"/>
        <end position="885"/>
    </location>
</feature>
<sequence length="885" mass="99778">MPVIFDWEEDRIFGCEEDRNSLIIPYQVQGQQWLGSREINVETDECQGVDVGPFHASSSNPSTPAVPLGANDSNDNVLDSRNASEEDEDYNDDVYDFSSEDEDFQGEGDENLDQNNVIDFMAGVNVEQNSNDSFSDFESDFEDNNYPNSEHNFNSDEDRDEGHVDKSTSRVFDQNLYGNEFKVVEGQPIVLSTGLLFEDVYQFRQVLKDFTVQKGCKIVRDKNEKCRVTAHCADAFCKWRIHASPLPDGVTYMIKSYGTDHTCIRLHATSEANSAWIAKKMEETLRSNPDMKLDSMQTHVQKTYGIEVTKMQLYRARRRALDEIEGRHGRSYKLLPIYANEIRKTNPGSLVKMDYDRPSLLVNPTFKRIFIGFEALFNGFKAGCRPFIGIDGCHLKGPYGGVLLAAVSLDGNNGLFPIAFGVVESEGRDSWGFFLEHLNTIIGAHSYQVPWTFMSDQQKGLDRVIAEIFPEASHRRCCRHLCNNMRSRYPGLLIRRYFWRAARAYNEVDFKEAMNLLGGVSPDARTWLMRLPIASWSRHAFDPRLKNDHVTNNLTESFNNWILNLRCKPILTMLEGIRSKLMSRIRQRYEKGQTWEGIVTPNMKKKLSKIVEASRQCTILFAGGMEFEVKDGEGVTFVVDLDARSCVCRAWQIGGLPCKHAAAAIAYKRCNIEEYCDVAFFKARYLAAHQHILHPVVDPRMWNTEGVVGDPIDPPPLRRLPGRPKKNRRREADEDVGSSQARRALSLRCTNCNQFGHNRRTCQRAPVRGRGQNSRHNRGRREQTMTGGEGHAATVGSQGNASETVTQEFALGQGRGAIPPQGRGRGKGRAAHSQGTAPSQQGLSRGKGIQGRSTSIRGRGAIPSHGRSVHAQRGERWDKVPCSES</sequence>
<evidence type="ECO:0000256" key="3">
    <source>
        <dbReference type="ARBA" id="ARBA00022833"/>
    </source>
</evidence>
<feature type="compositionally biased region" description="Polar residues" evidence="5">
    <location>
        <begin position="71"/>
        <end position="81"/>
    </location>
</feature>
<proteinExistence type="predicted"/>
<feature type="compositionally biased region" description="Polar residues" evidence="5">
    <location>
        <begin position="833"/>
        <end position="843"/>
    </location>
</feature>
<accession>A0A5B7ARQ4</accession>
<dbReference type="PANTHER" id="PTHR31973">
    <property type="entry name" value="POLYPROTEIN, PUTATIVE-RELATED"/>
    <property type="match status" value="1"/>
</dbReference>